<dbReference type="AlphaFoldDB" id="A0A1E3ALV7"/>
<comment type="caution">
    <text evidence="2">The sequence shown here is derived from an EMBL/GenBank/DDBJ whole genome shotgun (WGS) entry which is preliminary data.</text>
</comment>
<feature type="transmembrane region" description="Helical" evidence="1">
    <location>
        <begin position="35"/>
        <end position="58"/>
    </location>
</feature>
<keyword evidence="1" id="KW-1133">Transmembrane helix</keyword>
<dbReference type="RefSeq" id="WP_069158201.1">
    <property type="nucleotide sequence ID" value="NZ_JBKXXQ010000021.1"/>
</dbReference>
<keyword evidence="1" id="KW-0472">Membrane</keyword>
<protein>
    <submittedName>
        <fullName evidence="2">Uncharacterized protein</fullName>
    </submittedName>
</protein>
<dbReference type="Proteomes" id="UP000095003">
    <property type="component" value="Unassembled WGS sequence"/>
</dbReference>
<proteinExistence type="predicted"/>
<gene>
    <name evidence="2" type="ORF">BEH84_04110</name>
</gene>
<evidence type="ECO:0000313" key="2">
    <source>
        <dbReference type="EMBL" id="ODM09743.1"/>
    </source>
</evidence>
<evidence type="ECO:0000313" key="3">
    <source>
        <dbReference type="Proteomes" id="UP000095003"/>
    </source>
</evidence>
<organism evidence="2 3">
    <name type="scientific">Eisenbergiella tayi</name>
    <dbReference type="NCBI Taxonomy" id="1432052"/>
    <lineage>
        <taxon>Bacteria</taxon>
        <taxon>Bacillati</taxon>
        <taxon>Bacillota</taxon>
        <taxon>Clostridia</taxon>
        <taxon>Lachnospirales</taxon>
        <taxon>Lachnospiraceae</taxon>
        <taxon>Eisenbergiella</taxon>
    </lineage>
</organism>
<feature type="transmembrane region" description="Helical" evidence="1">
    <location>
        <begin position="169"/>
        <end position="185"/>
    </location>
</feature>
<dbReference type="GeneID" id="93302069"/>
<name>A0A1E3ALV7_9FIRM</name>
<feature type="transmembrane region" description="Helical" evidence="1">
    <location>
        <begin position="64"/>
        <end position="84"/>
    </location>
</feature>
<reference evidence="2 3" key="1">
    <citation type="submission" date="2016-07" db="EMBL/GenBank/DDBJ databases">
        <title>Characterization of isolates of Eisenbergiella tayi derived from blood cultures, using whole genome sequencing.</title>
        <authorList>
            <person name="Burdz T."/>
            <person name="Wiebe D."/>
            <person name="Huynh C."/>
            <person name="Bernard K."/>
        </authorList>
    </citation>
    <scope>NUCLEOTIDE SEQUENCE [LARGE SCALE GENOMIC DNA]</scope>
    <source>
        <strain evidence="2 3">NML 120489</strain>
    </source>
</reference>
<dbReference type="EMBL" id="MCGI01000004">
    <property type="protein sequence ID" value="ODM09743.1"/>
    <property type="molecule type" value="Genomic_DNA"/>
</dbReference>
<accession>A0A1E3ALV7</accession>
<evidence type="ECO:0000256" key="1">
    <source>
        <dbReference type="SAM" id="Phobius"/>
    </source>
</evidence>
<sequence>MKFIVIKIMQGMMAEAQKPCKTDERNCSYIMVNKYIRAFCILAVIISVFIFCFMPQYINESVVIAIVLLVISLIILFITLRTLFKRYTLTDSGLSCSVSAGKVISYGELNKAYIECRQNEFDDVLHIDGKKAIPLHLFYGSYDFIRQLEEKADITLERKDTKFAEKPKILPLAAILILGVILFVMKNAS</sequence>
<keyword evidence="1" id="KW-0812">Transmembrane</keyword>